<reference evidence="1 2" key="1">
    <citation type="submission" date="2017-04" db="EMBL/GenBank/DDBJ databases">
        <title>Complete Genome Sequence of Streptomyces gilvosporeus F607, a Capable Producer of Natamycin.</title>
        <authorList>
            <person name="Zong G."/>
            <person name="Zhong C."/>
            <person name="Fu J."/>
            <person name="Qin R."/>
            <person name="Cao G."/>
        </authorList>
    </citation>
    <scope>NUCLEOTIDE SEQUENCE [LARGE SCALE GENOMIC DNA]</scope>
    <source>
        <strain evidence="1 2">F607</strain>
    </source>
</reference>
<accession>A0A1V0TKS1</accession>
<gene>
    <name evidence="1" type="ORF">B1H19_04355</name>
</gene>
<dbReference type="RefSeq" id="WP_083103166.1">
    <property type="nucleotide sequence ID" value="NZ_CP020569.1"/>
</dbReference>
<evidence type="ECO:0000313" key="1">
    <source>
        <dbReference type="EMBL" id="ARF53503.1"/>
    </source>
</evidence>
<dbReference type="OrthoDB" id="4318612at2"/>
<name>A0A1V0TKS1_9ACTN</name>
<sequence>MNHDDERRHLLVRAQGDRSPLYELYAGLSADGGDFTSSVPADDPDVDLADDVARGLVSWSTARPPGGFASRPQLRQHVEQGLTLAQAVAKHLGPAWVVRYWDEQHQAAQFVCWGCQRLDRTLDAHGDPPHPLRIVVVGEYKWFPLRAEGFGDFAPDDPAAALGLSDELIGDLYGWSADFDANMELYLKERDEDRDDARRRELARRGEELAERVARELGPGRTVTYAGLA</sequence>
<dbReference type="KEGG" id="sgv:B1H19_04355"/>
<dbReference type="Proteomes" id="UP000192726">
    <property type="component" value="Chromosome"/>
</dbReference>
<keyword evidence="2" id="KW-1185">Reference proteome</keyword>
<protein>
    <submittedName>
        <fullName evidence="1">Uncharacterized protein</fullName>
    </submittedName>
</protein>
<evidence type="ECO:0000313" key="2">
    <source>
        <dbReference type="Proteomes" id="UP000192726"/>
    </source>
</evidence>
<organism evidence="1 2">
    <name type="scientific">Streptomyces gilvosporeus</name>
    <dbReference type="NCBI Taxonomy" id="553510"/>
    <lineage>
        <taxon>Bacteria</taxon>
        <taxon>Bacillati</taxon>
        <taxon>Actinomycetota</taxon>
        <taxon>Actinomycetes</taxon>
        <taxon>Kitasatosporales</taxon>
        <taxon>Streptomycetaceae</taxon>
        <taxon>Streptomyces</taxon>
    </lineage>
</organism>
<dbReference type="AlphaFoldDB" id="A0A1V0TKS1"/>
<dbReference type="EMBL" id="CP020569">
    <property type="protein sequence ID" value="ARF53503.1"/>
    <property type="molecule type" value="Genomic_DNA"/>
</dbReference>
<proteinExistence type="predicted"/>